<evidence type="ECO:0008006" key="4">
    <source>
        <dbReference type="Google" id="ProtNLM"/>
    </source>
</evidence>
<dbReference type="AlphaFoldDB" id="A9URZ8"/>
<evidence type="ECO:0000313" key="3">
    <source>
        <dbReference type="Proteomes" id="UP000001357"/>
    </source>
</evidence>
<sequence>MAALLVRPVASHAPLGMLGRWLGPRTVSATRHVQLAAAQPRAVPFAITKEEAKQALKAWIPALASQSWVRQLQAAEPEVAYLPFYVFNVKAHSRFQGDVVQRRKRAVFDAEKQVYEPRDAEELRSINGWLDAGISTYDGSTHDMQVYAGFRFRRQYVQAVKGSYAATAEAFHSAKHLQPPAVLAAKSSEPETTNASYEATEAGTSPSIPTSATASLDSEIPVVLPFEMFPTFAWELARTRVEAAELAMAERCMLAQYDHALRVENIKINTVILDSNVTTVYLPAFIFHAQVGKNAVRVFVNGVTGEVGGEKVYSSAISGTAAGIVSGALAASIFPEPTTEQLAASRRQSELAPDAKENEYLILHHAHVEEQAVANDKHALKAFGHLHPDSEGHYGALGLSDRAGLATTNEIRNAFRRLLWAEGACINARVQDAYRVLRNYNTRLAYDQACAAAAKARATATDAAAATAGTNTPSSSQAETTPTP</sequence>
<feature type="region of interest" description="Disordered" evidence="1">
    <location>
        <begin position="461"/>
        <end position="484"/>
    </location>
</feature>
<feature type="region of interest" description="Disordered" evidence="1">
    <location>
        <begin position="185"/>
        <end position="211"/>
    </location>
</feature>
<proteinExistence type="predicted"/>
<dbReference type="PANTHER" id="PTHR37826">
    <property type="entry name" value="FLOTILLIN BAND_7_5 DOMAIN PROTEIN"/>
    <property type="match status" value="1"/>
</dbReference>
<gene>
    <name evidence="2" type="ORF">MONBRDRAFT_31143</name>
</gene>
<dbReference type="RefSeq" id="XP_001743301.1">
    <property type="nucleotide sequence ID" value="XM_001743249.1"/>
</dbReference>
<name>A9URZ8_MONBE</name>
<dbReference type="GeneID" id="5888197"/>
<dbReference type="InterPro" id="IPR036869">
    <property type="entry name" value="J_dom_sf"/>
</dbReference>
<keyword evidence="3" id="KW-1185">Reference proteome</keyword>
<dbReference type="Proteomes" id="UP000001357">
    <property type="component" value="Unassembled WGS sequence"/>
</dbReference>
<evidence type="ECO:0000256" key="1">
    <source>
        <dbReference type="SAM" id="MobiDB-lite"/>
    </source>
</evidence>
<protein>
    <recommendedName>
        <fullName evidence="4">J domain-containing protein</fullName>
    </recommendedName>
</protein>
<dbReference type="InParanoid" id="A9URZ8"/>
<evidence type="ECO:0000313" key="2">
    <source>
        <dbReference type="EMBL" id="EDQ92015.1"/>
    </source>
</evidence>
<dbReference type="SUPFAM" id="SSF46565">
    <property type="entry name" value="Chaperone J-domain"/>
    <property type="match status" value="1"/>
</dbReference>
<accession>A9URZ8</accession>
<organism evidence="2 3">
    <name type="scientific">Monosiga brevicollis</name>
    <name type="common">Choanoflagellate</name>
    <dbReference type="NCBI Taxonomy" id="81824"/>
    <lineage>
        <taxon>Eukaryota</taxon>
        <taxon>Choanoflagellata</taxon>
        <taxon>Craspedida</taxon>
        <taxon>Salpingoecidae</taxon>
        <taxon>Monosiga</taxon>
    </lineage>
</organism>
<feature type="compositionally biased region" description="Polar residues" evidence="1">
    <location>
        <begin position="473"/>
        <end position="484"/>
    </location>
</feature>
<reference evidence="2 3" key="1">
    <citation type="journal article" date="2008" name="Nature">
        <title>The genome of the choanoflagellate Monosiga brevicollis and the origin of metazoans.</title>
        <authorList>
            <consortium name="JGI Sequencing"/>
            <person name="King N."/>
            <person name="Westbrook M.J."/>
            <person name="Young S.L."/>
            <person name="Kuo A."/>
            <person name="Abedin M."/>
            <person name="Chapman J."/>
            <person name="Fairclough S."/>
            <person name="Hellsten U."/>
            <person name="Isogai Y."/>
            <person name="Letunic I."/>
            <person name="Marr M."/>
            <person name="Pincus D."/>
            <person name="Putnam N."/>
            <person name="Rokas A."/>
            <person name="Wright K.J."/>
            <person name="Zuzow R."/>
            <person name="Dirks W."/>
            <person name="Good M."/>
            <person name="Goodstein D."/>
            <person name="Lemons D."/>
            <person name="Li W."/>
            <person name="Lyons J.B."/>
            <person name="Morris A."/>
            <person name="Nichols S."/>
            <person name="Richter D.J."/>
            <person name="Salamov A."/>
            <person name="Bork P."/>
            <person name="Lim W.A."/>
            <person name="Manning G."/>
            <person name="Miller W.T."/>
            <person name="McGinnis W."/>
            <person name="Shapiro H."/>
            <person name="Tjian R."/>
            <person name="Grigoriev I.V."/>
            <person name="Rokhsar D."/>
        </authorList>
    </citation>
    <scope>NUCLEOTIDE SEQUENCE [LARGE SCALE GENOMIC DNA]</scope>
    <source>
        <strain evidence="3">MX1 / ATCC 50154</strain>
    </source>
</reference>
<dbReference type="PANTHER" id="PTHR37826:SF3">
    <property type="entry name" value="J DOMAIN-CONTAINING PROTEIN"/>
    <property type="match status" value="1"/>
</dbReference>
<dbReference type="KEGG" id="mbr:MONBRDRAFT_31143"/>
<dbReference type="EMBL" id="CH991544">
    <property type="protein sequence ID" value="EDQ92015.1"/>
    <property type="molecule type" value="Genomic_DNA"/>
</dbReference>
<feature type="compositionally biased region" description="Low complexity" evidence="1">
    <location>
        <begin position="461"/>
        <end position="472"/>
    </location>
</feature>